<evidence type="ECO:0000313" key="2">
    <source>
        <dbReference type="EMBL" id="MCF2526179.1"/>
    </source>
</evidence>
<dbReference type="EMBL" id="JAKFHA010000001">
    <property type="protein sequence ID" value="MCF2526179.1"/>
    <property type="molecule type" value="Genomic_DNA"/>
</dbReference>
<dbReference type="Gene3D" id="1.10.260.40">
    <property type="entry name" value="lambda repressor-like DNA-binding domains"/>
    <property type="match status" value="1"/>
</dbReference>
<sequence length="291" mass="32363">MALAPNPTVRQRRLGTELRRLREHRGLSLEDVAARLECSDSKVSRIELGRSGVRPVDLRILLDLYAVEDEDEREALLTLAREAKKRGWWRSYSSVLPPSYTELLSLEADASGMRSYELSLVPGLLQTPDYARAVISSVRDDLTPDEVDTLVRVRGERQTILDRTGPDGEPAFQLTLVLGEAVLRQAVGGRESMRAQLAHLAEASQRPNIRIQVLPFACGAHPAIEGAFAIIDFPALSDLDVVVVDSRTSSLYLEEPDHVRVYQRMFEDIRASALSYGDSTSMIEHAAKELS</sequence>
<organism evidence="2 3">
    <name type="scientific">Yinghuangia soli</name>
    <dbReference type="NCBI Taxonomy" id="2908204"/>
    <lineage>
        <taxon>Bacteria</taxon>
        <taxon>Bacillati</taxon>
        <taxon>Actinomycetota</taxon>
        <taxon>Actinomycetes</taxon>
        <taxon>Kitasatosporales</taxon>
        <taxon>Streptomycetaceae</taxon>
        <taxon>Yinghuangia</taxon>
    </lineage>
</organism>
<dbReference type="GO" id="GO:0003677">
    <property type="term" value="F:DNA binding"/>
    <property type="evidence" value="ECO:0007669"/>
    <property type="project" value="InterPro"/>
</dbReference>
<name>A0AA41PWK2_9ACTN</name>
<dbReference type="InterPro" id="IPR001387">
    <property type="entry name" value="Cro/C1-type_HTH"/>
</dbReference>
<dbReference type="Pfam" id="PF13560">
    <property type="entry name" value="HTH_31"/>
    <property type="match status" value="1"/>
</dbReference>
<dbReference type="SUPFAM" id="SSF47413">
    <property type="entry name" value="lambda repressor-like DNA-binding domains"/>
    <property type="match status" value="1"/>
</dbReference>
<dbReference type="PROSITE" id="PS50943">
    <property type="entry name" value="HTH_CROC1"/>
    <property type="match status" value="1"/>
</dbReference>
<reference evidence="2" key="1">
    <citation type="submission" date="2022-01" db="EMBL/GenBank/DDBJ databases">
        <title>Genome-Based Taxonomic Classification of the Phylum Actinobacteria.</title>
        <authorList>
            <person name="Gao Y."/>
        </authorList>
    </citation>
    <scope>NUCLEOTIDE SEQUENCE</scope>
    <source>
        <strain evidence="2">KLBMP 8922</strain>
    </source>
</reference>
<accession>A0AA41PWK2</accession>
<dbReference type="InterPro" id="IPR010982">
    <property type="entry name" value="Lambda_DNA-bd_dom_sf"/>
</dbReference>
<dbReference type="AlphaFoldDB" id="A0AA41PWK2"/>
<protein>
    <submittedName>
        <fullName evidence="2">Helix-turn-helix domain-containing protein</fullName>
    </submittedName>
</protein>
<dbReference type="RefSeq" id="WP_235050233.1">
    <property type="nucleotide sequence ID" value="NZ_JAKFHA010000001.1"/>
</dbReference>
<dbReference type="SMART" id="SM00530">
    <property type="entry name" value="HTH_XRE"/>
    <property type="match status" value="1"/>
</dbReference>
<dbReference type="Proteomes" id="UP001165378">
    <property type="component" value="Unassembled WGS sequence"/>
</dbReference>
<evidence type="ECO:0000259" key="1">
    <source>
        <dbReference type="PROSITE" id="PS50943"/>
    </source>
</evidence>
<dbReference type="Pfam" id="PF19054">
    <property type="entry name" value="DUF5753"/>
    <property type="match status" value="1"/>
</dbReference>
<keyword evidence="3" id="KW-1185">Reference proteome</keyword>
<evidence type="ECO:0000313" key="3">
    <source>
        <dbReference type="Proteomes" id="UP001165378"/>
    </source>
</evidence>
<gene>
    <name evidence="2" type="ORF">LZ495_02940</name>
</gene>
<feature type="domain" description="HTH cro/C1-type" evidence="1">
    <location>
        <begin position="18"/>
        <end position="73"/>
    </location>
</feature>
<comment type="caution">
    <text evidence="2">The sequence shown here is derived from an EMBL/GenBank/DDBJ whole genome shotgun (WGS) entry which is preliminary data.</text>
</comment>
<proteinExistence type="predicted"/>
<dbReference type="CDD" id="cd00093">
    <property type="entry name" value="HTH_XRE"/>
    <property type="match status" value="1"/>
</dbReference>
<dbReference type="InterPro" id="IPR043917">
    <property type="entry name" value="DUF5753"/>
</dbReference>